<dbReference type="PANTHER" id="PTHR12357:SF89">
    <property type="entry name" value="YTH DOMAIN-CONTAINING FAMILY PROTEIN"/>
    <property type="match status" value="1"/>
</dbReference>
<dbReference type="HOGENOM" id="CLU_437076_0_0_1"/>
<evidence type="ECO:0000313" key="4">
    <source>
        <dbReference type="EnsemblPlants" id="OBART05G04160.1"/>
    </source>
</evidence>
<dbReference type="PANTHER" id="PTHR12357">
    <property type="entry name" value="YTH YT521-B HOMOLOGY DOMAIN-CONTAINING"/>
    <property type="match status" value="1"/>
</dbReference>
<dbReference type="GO" id="GO:0061157">
    <property type="term" value="P:mRNA destabilization"/>
    <property type="evidence" value="ECO:0007669"/>
    <property type="project" value="TreeGrafter"/>
</dbReference>
<dbReference type="InterPro" id="IPR007275">
    <property type="entry name" value="YTH_domain"/>
</dbReference>
<reference evidence="4" key="2">
    <citation type="submission" date="2015-03" db="UniProtKB">
        <authorList>
            <consortium name="EnsemblPlants"/>
        </authorList>
    </citation>
    <scope>IDENTIFICATION</scope>
</reference>
<dbReference type="Pfam" id="PF04146">
    <property type="entry name" value="YTH"/>
    <property type="match status" value="1"/>
</dbReference>
<comment type="similarity">
    <text evidence="1">Belongs to the YTHDF family.</text>
</comment>
<evidence type="ECO:0000259" key="3">
    <source>
        <dbReference type="PROSITE" id="PS50882"/>
    </source>
</evidence>
<reference evidence="4" key="1">
    <citation type="journal article" date="2009" name="Rice">
        <title>De Novo Next Generation Sequencing of Plant Genomes.</title>
        <authorList>
            <person name="Rounsley S."/>
            <person name="Marri P.R."/>
            <person name="Yu Y."/>
            <person name="He R."/>
            <person name="Sisneros N."/>
            <person name="Goicoechea J.L."/>
            <person name="Lee S.J."/>
            <person name="Angelova A."/>
            <person name="Kudrna D."/>
            <person name="Luo M."/>
            <person name="Affourtit J."/>
            <person name="Desany B."/>
            <person name="Knight J."/>
            <person name="Niazi F."/>
            <person name="Egholm M."/>
            <person name="Wing R.A."/>
        </authorList>
    </citation>
    <scope>NUCLEOTIDE SEQUENCE [LARGE SCALE GENOMIC DNA]</scope>
    <source>
        <strain evidence="4">cv. IRGC 105608</strain>
    </source>
</reference>
<feature type="compositionally biased region" description="Basic and acidic residues" evidence="2">
    <location>
        <begin position="463"/>
        <end position="474"/>
    </location>
</feature>
<feature type="compositionally biased region" description="Basic and acidic residues" evidence="2">
    <location>
        <begin position="411"/>
        <end position="429"/>
    </location>
</feature>
<evidence type="ECO:0000313" key="5">
    <source>
        <dbReference type="Proteomes" id="UP000026960"/>
    </source>
</evidence>
<keyword evidence="5" id="KW-1185">Reference proteome</keyword>
<evidence type="ECO:0000256" key="1">
    <source>
        <dbReference type="RuleBase" id="RU369095"/>
    </source>
</evidence>
<keyword evidence="1" id="KW-0694">RNA-binding</keyword>
<dbReference type="GO" id="GO:0003729">
    <property type="term" value="F:mRNA binding"/>
    <property type="evidence" value="ECO:0007669"/>
    <property type="project" value="UniProtKB-UniRule"/>
</dbReference>
<dbReference type="GO" id="GO:1990247">
    <property type="term" value="F:N6-methyladenosine-containing RNA reader activity"/>
    <property type="evidence" value="ECO:0007669"/>
    <property type="project" value="UniProtKB-UniRule"/>
</dbReference>
<sequence length="558" mass="62519">MQADRNPCFFYAVPGYFDYRAENRPRHRESDQRADGTPSTYQYEDDVLCPEMPNHVEDYGSFAGAQRYLVPSAVENRQTDSLRMGCLAARVAAAPQPTATMLRGARQWQTSAATATNQPPEQCGMTHTQYVRSNASSLKMFQDGETLVGGQQDRDSLKRQTAYRSMSLGESSRDRQQIARSILGEIPKPLRYTPQYNRADLAVLYKEAIFFVLQAYNEEVIHLSMRHDMLWTCSVGNHTLDNAFQLAHQICAQKNCKCPVILFLKDLQVGKDSFFRGVAEMVSPIYHQKHWFESCEDLSGSFHVRWHIVKDVPTSVLFTKDEKEKLFEHVPYSMLWHVPYPKGTSMFHTFRDYPNHRPPHLSRSVKLEEPTKLRIPKYRSSLTVPNVLVEMQTLPVEKKAGSSCSPAMNSKRKEDSSKLEEPKASRTPEYRSSLIVPNVLDETQTLPVEKKAGSGCSHALNSKGEEESSGRLGKEPQASRANDPVLLPTPKSRSQGSFTVGSLTVPVGLNEKKPQPGEKAASSRCSTAFNSKRGEDSSGCSSVSVPIGAMMINVNLLD</sequence>
<dbReference type="AlphaFoldDB" id="A0A0D3G3I7"/>
<dbReference type="GO" id="GO:0005737">
    <property type="term" value="C:cytoplasm"/>
    <property type="evidence" value="ECO:0007669"/>
    <property type="project" value="TreeGrafter"/>
</dbReference>
<name>A0A0D3G3I7_9ORYZ</name>
<comment type="function">
    <text evidence="1">Specifically recognizes and binds N6-methyladenosine (m6A)-containing RNAs, and regulates mRNA stability. M6A is a modification present at internal sites of mRNAs and some non-coding RNAs and plays a role in mRNA stability and processing.</text>
</comment>
<dbReference type="Gramene" id="OBART05G04160.1">
    <property type="protein sequence ID" value="OBART05G04160.1"/>
    <property type="gene ID" value="OBART05G04160"/>
</dbReference>
<dbReference type="Proteomes" id="UP000026960">
    <property type="component" value="Chromosome 5"/>
</dbReference>
<dbReference type="PaxDb" id="65489-OBART05G04160.1"/>
<dbReference type="Gene3D" id="3.10.590.10">
    <property type="entry name" value="ph1033 like domains"/>
    <property type="match status" value="1"/>
</dbReference>
<feature type="domain" description="YTH" evidence="3">
    <location>
        <begin position="208"/>
        <end position="351"/>
    </location>
</feature>
<protein>
    <recommendedName>
        <fullName evidence="1">YTH domain-containing family protein</fullName>
    </recommendedName>
</protein>
<accession>A0A0D3G3I7</accession>
<feature type="compositionally biased region" description="Polar residues" evidence="2">
    <location>
        <begin position="491"/>
        <end position="502"/>
    </location>
</feature>
<dbReference type="STRING" id="65489.A0A0D3G3I7"/>
<dbReference type="InterPro" id="IPR045168">
    <property type="entry name" value="YTH_prot"/>
</dbReference>
<dbReference type="PROSITE" id="PS50882">
    <property type="entry name" value="YTH"/>
    <property type="match status" value="1"/>
</dbReference>
<feature type="region of interest" description="Disordered" evidence="2">
    <location>
        <begin position="398"/>
        <end position="542"/>
    </location>
</feature>
<proteinExistence type="inferred from homology"/>
<dbReference type="eggNOG" id="KOG1901">
    <property type="taxonomic scope" value="Eukaryota"/>
</dbReference>
<organism evidence="4">
    <name type="scientific">Oryza barthii</name>
    <dbReference type="NCBI Taxonomy" id="65489"/>
    <lineage>
        <taxon>Eukaryota</taxon>
        <taxon>Viridiplantae</taxon>
        <taxon>Streptophyta</taxon>
        <taxon>Embryophyta</taxon>
        <taxon>Tracheophyta</taxon>
        <taxon>Spermatophyta</taxon>
        <taxon>Magnoliopsida</taxon>
        <taxon>Liliopsida</taxon>
        <taxon>Poales</taxon>
        <taxon>Poaceae</taxon>
        <taxon>BOP clade</taxon>
        <taxon>Oryzoideae</taxon>
        <taxon>Oryzeae</taxon>
        <taxon>Oryzinae</taxon>
        <taxon>Oryza</taxon>
    </lineage>
</organism>
<dbReference type="EnsemblPlants" id="OBART05G04160.1">
    <property type="protein sequence ID" value="OBART05G04160.1"/>
    <property type="gene ID" value="OBART05G04160"/>
</dbReference>
<evidence type="ECO:0000256" key="2">
    <source>
        <dbReference type="SAM" id="MobiDB-lite"/>
    </source>
</evidence>